<dbReference type="eggNOG" id="ENOG502R36D">
    <property type="taxonomic scope" value="Eukaryota"/>
</dbReference>
<evidence type="ECO:0000313" key="3">
    <source>
        <dbReference type="EMBL" id="KIS68172.1"/>
    </source>
</evidence>
<dbReference type="OrthoDB" id="2556419at2759"/>
<evidence type="ECO:0000256" key="2">
    <source>
        <dbReference type="SAM" id="SignalP"/>
    </source>
</evidence>
<sequence length="398" mass="45709">MRLLALAKSSIPRLFAVVLLLSQYCAAADNEGQADPRGFQDAGGANPVPLQGQRRVPPTLQEVLDSTSQFRIRTHPRLQANEYINWLDLDRINQLPSSYAQHQDTRSDPAVPFYNRRIPLYSTTQNPAIIEQALRDHRRVGMVDPSRHQAMEIFMDEGHLSQQPFLETSKVIDFFELSPKVHELQKVIYGRHPNSPEPLSIDDVPHFRGIPVLTANHDSLGHMRGASQQNPKIFYLPQVAVDSPERTRYQLINPKTELLTEFSDSQTTEQIKKLLKDYRDYTNEYGRGLASLKFGRPLDRIPELTQFRSTPPSLREYPRFTSRAASREEMIQALRNHGRFRLYLDDAGQPNKVYKVKLQLERPHRGPPRRQLVIKPLTTAEILSEKAFKTFGRLHLPV</sequence>
<dbReference type="RefSeq" id="XP_011390205.1">
    <property type="nucleotide sequence ID" value="XM_011391903.1"/>
</dbReference>
<proteinExistence type="predicted"/>
<accession>A0A0D1C393</accession>
<gene>
    <name evidence="3" type="ORF">UMAG_03752</name>
</gene>
<reference evidence="3 4" key="1">
    <citation type="journal article" date="2006" name="Nature">
        <title>Insights from the genome of the biotrophic fungal plant pathogen Ustilago maydis.</title>
        <authorList>
            <person name="Kamper J."/>
            <person name="Kahmann R."/>
            <person name="Bolker M."/>
            <person name="Ma L.J."/>
            <person name="Brefort T."/>
            <person name="Saville B.J."/>
            <person name="Banuett F."/>
            <person name="Kronstad J.W."/>
            <person name="Gold S.E."/>
            <person name="Muller O."/>
            <person name="Perlin M.H."/>
            <person name="Wosten H.A."/>
            <person name="de Vries R."/>
            <person name="Ruiz-Herrera J."/>
            <person name="Reynaga-Pena C.G."/>
            <person name="Snetselaar K."/>
            <person name="McCann M."/>
            <person name="Perez-Martin J."/>
            <person name="Feldbrugge M."/>
            <person name="Basse C.W."/>
            <person name="Steinberg G."/>
            <person name="Ibeas J.I."/>
            <person name="Holloman W."/>
            <person name="Guzman P."/>
            <person name="Farman M."/>
            <person name="Stajich J.E."/>
            <person name="Sentandreu R."/>
            <person name="Gonzalez-Prieto J.M."/>
            <person name="Kennell J.C."/>
            <person name="Molina L."/>
            <person name="Schirawski J."/>
            <person name="Mendoza-Mendoza A."/>
            <person name="Greilinger D."/>
            <person name="Munch K."/>
            <person name="Rossel N."/>
            <person name="Scherer M."/>
            <person name="Vranes M."/>
            <person name="Ladendorf O."/>
            <person name="Vincon V."/>
            <person name="Fuchs U."/>
            <person name="Sandrock B."/>
            <person name="Meng S."/>
            <person name="Ho E.C."/>
            <person name="Cahill M.J."/>
            <person name="Boyce K.J."/>
            <person name="Klose J."/>
            <person name="Klosterman S.J."/>
            <person name="Deelstra H.J."/>
            <person name="Ortiz-Castellanos L."/>
            <person name="Li W."/>
            <person name="Sanchez-Alonso P."/>
            <person name="Schreier P.H."/>
            <person name="Hauser-Hahn I."/>
            <person name="Vaupel M."/>
            <person name="Koopmann E."/>
            <person name="Friedrich G."/>
            <person name="Voss H."/>
            <person name="Schluter T."/>
            <person name="Margolis J."/>
            <person name="Platt D."/>
            <person name="Swimmer C."/>
            <person name="Gnirke A."/>
            <person name="Chen F."/>
            <person name="Vysotskaia V."/>
            <person name="Mannhaupt G."/>
            <person name="Guldener U."/>
            <person name="Munsterkotter M."/>
            <person name="Haase D."/>
            <person name="Oesterheld M."/>
            <person name="Mewes H.W."/>
            <person name="Mauceli E.W."/>
            <person name="DeCaprio D."/>
            <person name="Wade C.M."/>
            <person name="Butler J."/>
            <person name="Young S."/>
            <person name="Jaffe D.B."/>
            <person name="Calvo S."/>
            <person name="Nusbaum C."/>
            <person name="Galagan J."/>
            <person name="Birren B.W."/>
        </authorList>
    </citation>
    <scope>NUCLEOTIDE SEQUENCE [LARGE SCALE GENOMIC DNA]</scope>
    <source>
        <strain evidence="4">DSM 14603 / FGSC 9021 / UM521</strain>
    </source>
</reference>
<keyword evidence="2" id="KW-0732">Signal</keyword>
<keyword evidence="4" id="KW-1185">Reference proteome</keyword>
<dbReference type="EMBL" id="CM003149">
    <property type="protein sequence ID" value="KIS68172.1"/>
    <property type="molecule type" value="Genomic_DNA"/>
</dbReference>
<dbReference type="STRING" id="237631.A0A0D1C393"/>
<name>A0A0D1C393_MYCMD</name>
<feature type="region of interest" description="Disordered" evidence="1">
    <location>
        <begin position="35"/>
        <end position="56"/>
    </location>
</feature>
<organism evidence="3 4">
    <name type="scientific">Mycosarcoma maydis</name>
    <name type="common">Corn smut fungus</name>
    <name type="synonym">Ustilago maydis</name>
    <dbReference type="NCBI Taxonomy" id="5270"/>
    <lineage>
        <taxon>Eukaryota</taxon>
        <taxon>Fungi</taxon>
        <taxon>Dikarya</taxon>
        <taxon>Basidiomycota</taxon>
        <taxon>Ustilaginomycotina</taxon>
        <taxon>Ustilaginomycetes</taxon>
        <taxon>Ustilaginales</taxon>
        <taxon>Ustilaginaceae</taxon>
        <taxon>Mycosarcoma</taxon>
    </lineage>
</organism>
<protein>
    <submittedName>
        <fullName evidence="3">Uncharacterized protein</fullName>
    </submittedName>
</protein>
<dbReference type="VEuPathDB" id="FungiDB:UMAG_03752"/>
<evidence type="ECO:0000256" key="1">
    <source>
        <dbReference type="SAM" id="MobiDB-lite"/>
    </source>
</evidence>
<dbReference type="AlphaFoldDB" id="A0A0D1C393"/>
<dbReference type="KEGG" id="uma:UMAG_03752"/>
<feature type="signal peptide" evidence="2">
    <location>
        <begin position="1"/>
        <end position="27"/>
    </location>
</feature>
<evidence type="ECO:0000313" key="4">
    <source>
        <dbReference type="Proteomes" id="UP000000561"/>
    </source>
</evidence>
<feature type="chain" id="PRO_5002239435" evidence="2">
    <location>
        <begin position="28"/>
        <end position="398"/>
    </location>
</feature>
<dbReference type="Proteomes" id="UP000000561">
    <property type="component" value="Chromosome 10"/>
</dbReference>
<dbReference type="GeneID" id="23564120"/>
<dbReference type="InParanoid" id="A0A0D1C393"/>